<protein>
    <recommendedName>
        <fullName evidence="5">DNA-directed RNA polymerase III subunit RPC9</fullName>
    </recommendedName>
</protein>
<dbReference type="GO" id="GO:0030880">
    <property type="term" value="C:RNA polymerase complex"/>
    <property type="evidence" value="ECO:0007669"/>
    <property type="project" value="InterPro"/>
</dbReference>
<gene>
    <name evidence="3" type="ORF">B0A48_08251</name>
</gene>
<dbReference type="GO" id="GO:0005634">
    <property type="term" value="C:nucleus"/>
    <property type="evidence" value="ECO:0007669"/>
    <property type="project" value="UniProtKB-SubCell"/>
</dbReference>
<dbReference type="InterPro" id="IPR038324">
    <property type="entry name" value="Rpb4/RPC9_sf"/>
</dbReference>
<evidence type="ECO:0000313" key="3">
    <source>
        <dbReference type="EMBL" id="OQO06468.1"/>
    </source>
</evidence>
<proteinExistence type="predicted"/>
<evidence type="ECO:0000313" key="4">
    <source>
        <dbReference type="Proteomes" id="UP000192596"/>
    </source>
</evidence>
<dbReference type="Gene3D" id="1.20.1250.40">
    <property type="match status" value="1"/>
</dbReference>
<dbReference type="GO" id="GO:0006352">
    <property type="term" value="P:DNA-templated transcription initiation"/>
    <property type="evidence" value="ECO:0007669"/>
    <property type="project" value="InterPro"/>
</dbReference>
<keyword evidence="4" id="KW-1185">Reference proteome</keyword>
<dbReference type="Proteomes" id="UP000192596">
    <property type="component" value="Unassembled WGS sequence"/>
</dbReference>
<name>A0A1V8T5G2_9PEZI</name>
<reference evidence="4" key="1">
    <citation type="submission" date="2017-03" db="EMBL/GenBank/DDBJ databases">
        <title>Genomes of endolithic fungi from Antarctica.</title>
        <authorList>
            <person name="Coleine C."/>
            <person name="Masonjones S."/>
            <person name="Stajich J.E."/>
        </authorList>
    </citation>
    <scope>NUCLEOTIDE SEQUENCE [LARGE SCALE GENOMIC DNA]</scope>
    <source>
        <strain evidence="4">CCFEE 5527</strain>
    </source>
</reference>
<accession>A0A1V8T5G2</accession>
<dbReference type="AlphaFoldDB" id="A0A1V8T5G2"/>
<evidence type="ECO:0000256" key="1">
    <source>
        <dbReference type="ARBA" id="ARBA00004123"/>
    </source>
</evidence>
<evidence type="ECO:0000256" key="2">
    <source>
        <dbReference type="ARBA" id="ARBA00023242"/>
    </source>
</evidence>
<comment type="subcellular location">
    <subcellularLocation>
        <location evidence="1">Nucleus</location>
    </subcellularLocation>
</comment>
<dbReference type="InterPro" id="IPR010997">
    <property type="entry name" value="HRDC-like_sf"/>
</dbReference>
<sequence>MPEIIDPGTVRLSNADVLDFLKRKRLLNAQDVASDKAAGRPPVELANNYQRALRKHERELSSRKYPYADNPGAYKSSNRIRSMALFAEKLDERILGPLEAKHAKHDSDVPKAEMRRRLQREQDVKGLTEIEHFQIYNLAPQCVETLQNIVVDWEARFTADEMEVLLSTVNEVYRCGAKLPGDVNGMDVDAIGTNGEVTEGGEGSA</sequence>
<dbReference type="SUPFAM" id="SSF47819">
    <property type="entry name" value="HRDC-like"/>
    <property type="match status" value="1"/>
</dbReference>
<dbReference type="GO" id="GO:0000166">
    <property type="term" value="F:nucleotide binding"/>
    <property type="evidence" value="ECO:0007669"/>
    <property type="project" value="InterPro"/>
</dbReference>
<dbReference type="STRING" id="1507870.A0A1V8T5G2"/>
<dbReference type="InParanoid" id="A0A1V8T5G2"/>
<keyword evidence="2" id="KW-0539">Nucleus</keyword>
<evidence type="ECO:0008006" key="5">
    <source>
        <dbReference type="Google" id="ProtNLM"/>
    </source>
</evidence>
<dbReference type="EMBL" id="NAJO01000016">
    <property type="protein sequence ID" value="OQO06468.1"/>
    <property type="molecule type" value="Genomic_DNA"/>
</dbReference>
<dbReference type="InterPro" id="IPR005574">
    <property type="entry name" value="Rpb4/RPC9"/>
</dbReference>
<dbReference type="Pfam" id="PF03874">
    <property type="entry name" value="RNA_pol_Rpb4"/>
    <property type="match status" value="1"/>
</dbReference>
<dbReference type="OrthoDB" id="1746530at2759"/>
<organism evidence="3 4">
    <name type="scientific">Cryoendolithus antarcticus</name>
    <dbReference type="NCBI Taxonomy" id="1507870"/>
    <lineage>
        <taxon>Eukaryota</taxon>
        <taxon>Fungi</taxon>
        <taxon>Dikarya</taxon>
        <taxon>Ascomycota</taxon>
        <taxon>Pezizomycotina</taxon>
        <taxon>Dothideomycetes</taxon>
        <taxon>Dothideomycetidae</taxon>
        <taxon>Cladosporiales</taxon>
        <taxon>Cladosporiaceae</taxon>
        <taxon>Cryoendolithus</taxon>
    </lineage>
</organism>
<comment type="caution">
    <text evidence="3">The sequence shown here is derived from an EMBL/GenBank/DDBJ whole genome shotgun (WGS) entry which is preliminary data.</text>
</comment>